<dbReference type="InterPro" id="IPR005821">
    <property type="entry name" value="Ion_trans_dom"/>
</dbReference>
<dbReference type="PANTHER" id="PTHR46726">
    <property type="entry name" value="TWO PORE CHANNEL 3"/>
    <property type="match status" value="1"/>
</dbReference>
<proteinExistence type="predicted"/>
<feature type="domain" description="Ion transport" evidence="6">
    <location>
        <begin position="3"/>
        <end position="66"/>
    </location>
</feature>
<comment type="caution">
    <text evidence="7">The sequence shown here is derived from an EMBL/GenBank/DDBJ whole genome shotgun (WGS) entry which is preliminary data.</text>
</comment>
<dbReference type="Gene3D" id="1.10.287.70">
    <property type="match status" value="1"/>
</dbReference>
<gene>
    <name evidence="7" type="primary">TPC1</name>
    <name evidence="7" type="ORF">Anas_01751</name>
</gene>
<evidence type="ECO:0000256" key="2">
    <source>
        <dbReference type="ARBA" id="ARBA00022692"/>
    </source>
</evidence>
<keyword evidence="3 5" id="KW-1133">Transmembrane helix</keyword>
<dbReference type="PANTHER" id="PTHR46726:SF1">
    <property type="entry name" value="TWO-PORE CALCIUM CHANNEL 3"/>
    <property type="match status" value="1"/>
</dbReference>
<evidence type="ECO:0000256" key="3">
    <source>
        <dbReference type="ARBA" id="ARBA00022989"/>
    </source>
</evidence>
<keyword evidence="8" id="KW-1185">Reference proteome</keyword>
<dbReference type="Pfam" id="PF00520">
    <property type="entry name" value="Ion_trans"/>
    <property type="match status" value="1"/>
</dbReference>
<keyword evidence="2 5" id="KW-0812">Transmembrane</keyword>
<evidence type="ECO:0000256" key="1">
    <source>
        <dbReference type="ARBA" id="ARBA00004141"/>
    </source>
</evidence>
<evidence type="ECO:0000256" key="4">
    <source>
        <dbReference type="ARBA" id="ARBA00023136"/>
    </source>
</evidence>
<dbReference type="Proteomes" id="UP000326759">
    <property type="component" value="Unassembled WGS sequence"/>
</dbReference>
<keyword evidence="4 5" id="KW-0472">Membrane</keyword>
<dbReference type="AlphaFoldDB" id="A0A5N5TNA8"/>
<name>A0A5N5TNA8_9CRUS</name>
<comment type="subcellular location">
    <subcellularLocation>
        <location evidence="1">Membrane</location>
        <topology evidence="1">Multi-pass membrane protein</topology>
    </subcellularLocation>
</comment>
<evidence type="ECO:0000313" key="8">
    <source>
        <dbReference type="Proteomes" id="UP000326759"/>
    </source>
</evidence>
<protein>
    <submittedName>
        <fullName evidence="7">Two pore calcium channel protein 1</fullName>
    </submittedName>
</protein>
<reference evidence="7 8" key="1">
    <citation type="journal article" date="2019" name="PLoS Biol.">
        <title>Sex chromosomes control vertical transmission of feminizing Wolbachia symbionts in an isopod.</title>
        <authorList>
            <person name="Becking T."/>
            <person name="Chebbi M.A."/>
            <person name="Giraud I."/>
            <person name="Moumen B."/>
            <person name="Laverre T."/>
            <person name="Caubet Y."/>
            <person name="Peccoud J."/>
            <person name="Gilbert C."/>
            <person name="Cordaux R."/>
        </authorList>
    </citation>
    <scope>NUCLEOTIDE SEQUENCE [LARGE SCALE GENOMIC DNA]</scope>
    <source>
        <strain evidence="7">ANa2</strain>
        <tissue evidence="7">Whole body excluding digestive tract and cuticle</tissue>
    </source>
</reference>
<evidence type="ECO:0000259" key="6">
    <source>
        <dbReference type="Pfam" id="PF00520"/>
    </source>
</evidence>
<dbReference type="OrthoDB" id="10068803at2759"/>
<accession>A0A5N5TNA8</accession>
<dbReference type="GO" id="GO:0016020">
    <property type="term" value="C:membrane"/>
    <property type="evidence" value="ECO:0007669"/>
    <property type="project" value="UniProtKB-SubCell"/>
</dbReference>
<evidence type="ECO:0000313" key="7">
    <source>
        <dbReference type="EMBL" id="KAB7507663.1"/>
    </source>
</evidence>
<evidence type="ECO:0000256" key="5">
    <source>
        <dbReference type="SAM" id="Phobius"/>
    </source>
</evidence>
<dbReference type="GO" id="GO:0005216">
    <property type="term" value="F:monoatomic ion channel activity"/>
    <property type="evidence" value="ECO:0007669"/>
    <property type="project" value="InterPro"/>
</dbReference>
<dbReference type="EMBL" id="SEYY01000269">
    <property type="protein sequence ID" value="KAB7507663.1"/>
    <property type="molecule type" value="Genomic_DNA"/>
</dbReference>
<sequence>MPYFSSYWNSVFELYVLITTSNNPDIMMPAFDLSSWYVLFFMVFITLCFFIYMNIILAVIYNNYRKHLKNEVKKSIVSKRSQLSKAFDMVYTYRGMRKVVTKKIFYELMEALPTKRRRRDFLKLADLLNVEVMEVTHNNSFCVKNFPFIYNSKYSVHIQKAVKNIFVIFLIY</sequence>
<organism evidence="7 8">
    <name type="scientific">Armadillidium nasatum</name>
    <dbReference type="NCBI Taxonomy" id="96803"/>
    <lineage>
        <taxon>Eukaryota</taxon>
        <taxon>Metazoa</taxon>
        <taxon>Ecdysozoa</taxon>
        <taxon>Arthropoda</taxon>
        <taxon>Crustacea</taxon>
        <taxon>Multicrustacea</taxon>
        <taxon>Malacostraca</taxon>
        <taxon>Eumalacostraca</taxon>
        <taxon>Peracarida</taxon>
        <taxon>Isopoda</taxon>
        <taxon>Oniscidea</taxon>
        <taxon>Crinocheta</taxon>
        <taxon>Armadillidiidae</taxon>
        <taxon>Armadillidium</taxon>
    </lineage>
</organism>
<feature type="transmembrane region" description="Helical" evidence="5">
    <location>
        <begin position="36"/>
        <end position="61"/>
    </location>
</feature>